<dbReference type="AlphaFoldDB" id="A0A259TVZ7"/>
<reference evidence="1 2" key="1">
    <citation type="submission" date="2016-11" db="EMBL/GenBank/DDBJ databases">
        <title>Study of marine rhodopsin-containing bacteria.</title>
        <authorList>
            <person name="Yoshizawa S."/>
            <person name="Kumagai Y."/>
            <person name="Kogure K."/>
        </authorList>
    </citation>
    <scope>NUCLEOTIDE SEQUENCE [LARGE SCALE GENOMIC DNA]</scope>
    <source>
        <strain evidence="1 2">SG-29</strain>
    </source>
</reference>
<dbReference type="Proteomes" id="UP000216446">
    <property type="component" value="Unassembled WGS sequence"/>
</dbReference>
<keyword evidence="2" id="KW-1185">Reference proteome</keyword>
<evidence type="ECO:0000313" key="1">
    <source>
        <dbReference type="EMBL" id="OZC01754.1"/>
    </source>
</evidence>
<evidence type="ECO:0000313" key="2">
    <source>
        <dbReference type="Proteomes" id="UP000216446"/>
    </source>
</evidence>
<organism evidence="1 2">
    <name type="scientific">Rubricoccus marinus</name>
    <dbReference type="NCBI Taxonomy" id="716817"/>
    <lineage>
        <taxon>Bacteria</taxon>
        <taxon>Pseudomonadati</taxon>
        <taxon>Rhodothermota</taxon>
        <taxon>Rhodothermia</taxon>
        <taxon>Rhodothermales</taxon>
        <taxon>Rubricoccaceae</taxon>
        <taxon>Rubricoccus</taxon>
    </lineage>
</organism>
<comment type="caution">
    <text evidence="1">The sequence shown here is derived from an EMBL/GenBank/DDBJ whole genome shotgun (WGS) entry which is preliminary data.</text>
</comment>
<protein>
    <submittedName>
        <fullName evidence="1">Uncharacterized protein</fullName>
    </submittedName>
</protein>
<dbReference type="InParanoid" id="A0A259TVZ7"/>
<gene>
    <name evidence="1" type="ORF">BSZ36_01380</name>
</gene>
<proteinExistence type="predicted"/>
<dbReference type="EMBL" id="MQWB01000001">
    <property type="protein sequence ID" value="OZC01754.1"/>
    <property type="molecule type" value="Genomic_DNA"/>
</dbReference>
<sequence>MRARPRWCSAGPGRWHSGFRTRLVAFPNPASGAVEVAIQRPSGSGAARLVVVDALGRRVIERAADAPDQAGES</sequence>
<dbReference type="RefSeq" id="WP_094545373.1">
    <property type="nucleotide sequence ID" value="NZ_MQWB01000001.1"/>
</dbReference>
<name>A0A259TVZ7_9BACT</name>
<accession>A0A259TVZ7</accession>